<accession>A0ABT0WCN9</accession>
<comment type="function">
    <text evidence="9 10">Fluoride-specific ion channel. Important for reducing fluoride concentration in the cell, thus reducing its toxicity.</text>
</comment>
<evidence type="ECO:0000256" key="7">
    <source>
        <dbReference type="ARBA" id="ARBA00035120"/>
    </source>
</evidence>
<keyword evidence="10" id="KW-0915">Sodium</keyword>
<evidence type="ECO:0000256" key="1">
    <source>
        <dbReference type="ARBA" id="ARBA00004651"/>
    </source>
</evidence>
<dbReference type="PANTHER" id="PTHR28259">
    <property type="entry name" value="FLUORIDE EXPORT PROTEIN 1-RELATED"/>
    <property type="match status" value="1"/>
</dbReference>
<keyword evidence="10" id="KW-0813">Transport</keyword>
<keyword evidence="3 10" id="KW-0812">Transmembrane</keyword>
<evidence type="ECO:0000256" key="10">
    <source>
        <dbReference type="HAMAP-Rule" id="MF_00454"/>
    </source>
</evidence>
<keyword evidence="10" id="KW-0479">Metal-binding</keyword>
<evidence type="ECO:0000256" key="2">
    <source>
        <dbReference type="ARBA" id="ARBA00022475"/>
    </source>
</evidence>
<reference evidence="11 12" key="1">
    <citation type="submission" date="2022-06" db="EMBL/GenBank/DDBJ databases">
        <authorList>
            <person name="Jeon C.O."/>
        </authorList>
    </citation>
    <scope>NUCLEOTIDE SEQUENCE [LARGE SCALE GENOMIC DNA]</scope>
    <source>
        <strain evidence="11 12">KCTC 13943</strain>
    </source>
</reference>
<keyword evidence="12" id="KW-1185">Reference proteome</keyword>
<dbReference type="PANTHER" id="PTHR28259:SF1">
    <property type="entry name" value="FLUORIDE EXPORT PROTEIN 1-RELATED"/>
    <property type="match status" value="1"/>
</dbReference>
<keyword evidence="10" id="KW-0406">Ion transport</keyword>
<gene>
    <name evidence="10 11" type="primary">crcB</name>
    <name evidence="10" type="synonym">fluC</name>
    <name evidence="11" type="ORF">NDK43_19030</name>
</gene>
<dbReference type="NCBIfam" id="TIGR00494">
    <property type="entry name" value="crcB"/>
    <property type="match status" value="1"/>
</dbReference>
<keyword evidence="5 10" id="KW-0472">Membrane</keyword>
<protein>
    <recommendedName>
        <fullName evidence="10">Fluoride-specific ion channel FluC</fullName>
    </recommendedName>
</protein>
<dbReference type="Proteomes" id="UP001523262">
    <property type="component" value="Unassembled WGS sequence"/>
</dbReference>
<proteinExistence type="inferred from homology"/>
<evidence type="ECO:0000313" key="11">
    <source>
        <dbReference type="EMBL" id="MCM2534074.1"/>
    </source>
</evidence>
<keyword evidence="4 10" id="KW-1133">Transmembrane helix</keyword>
<feature type="transmembrane region" description="Helical" evidence="10">
    <location>
        <begin position="93"/>
        <end position="113"/>
    </location>
</feature>
<evidence type="ECO:0000256" key="9">
    <source>
        <dbReference type="ARBA" id="ARBA00049940"/>
    </source>
</evidence>
<comment type="caution">
    <text evidence="11">The sequence shown here is derived from an EMBL/GenBank/DDBJ whole genome shotgun (WGS) entry which is preliminary data.</text>
</comment>
<evidence type="ECO:0000256" key="5">
    <source>
        <dbReference type="ARBA" id="ARBA00023136"/>
    </source>
</evidence>
<keyword evidence="2 10" id="KW-1003">Cell membrane</keyword>
<sequence>MNVLAVGTGGFIGAILRYSVGRVISTPSGFPFGTLVINLLGCLFLAWFFTITAKRLNINANLKLAIGTGFTGAFTTFSTFSVETLNLLRSNQILIALVYVLVSILGGITLALLGAKLASINVQGERQPKGETK</sequence>
<comment type="catalytic activity">
    <reaction evidence="8">
        <text>fluoride(in) = fluoride(out)</text>
        <dbReference type="Rhea" id="RHEA:76159"/>
        <dbReference type="ChEBI" id="CHEBI:17051"/>
    </reaction>
    <physiologicalReaction direction="left-to-right" evidence="8">
        <dbReference type="Rhea" id="RHEA:76160"/>
    </physiologicalReaction>
</comment>
<dbReference type="EMBL" id="JAMQCR010000001">
    <property type="protein sequence ID" value="MCM2534074.1"/>
    <property type="molecule type" value="Genomic_DNA"/>
</dbReference>
<comment type="subcellular location">
    <subcellularLocation>
        <location evidence="1 10">Cell membrane</location>
        <topology evidence="1 10">Multi-pass membrane protein</topology>
    </subcellularLocation>
</comment>
<evidence type="ECO:0000256" key="4">
    <source>
        <dbReference type="ARBA" id="ARBA00022989"/>
    </source>
</evidence>
<evidence type="ECO:0000256" key="8">
    <source>
        <dbReference type="ARBA" id="ARBA00035585"/>
    </source>
</evidence>
<evidence type="ECO:0000256" key="6">
    <source>
        <dbReference type="ARBA" id="ARBA00023303"/>
    </source>
</evidence>
<evidence type="ECO:0000313" key="12">
    <source>
        <dbReference type="Proteomes" id="UP001523262"/>
    </source>
</evidence>
<dbReference type="InterPro" id="IPR003691">
    <property type="entry name" value="FluC"/>
</dbReference>
<feature type="binding site" evidence="10">
    <location>
        <position position="72"/>
    </location>
    <ligand>
        <name>Na(+)</name>
        <dbReference type="ChEBI" id="CHEBI:29101"/>
        <note>structural</note>
    </ligand>
</feature>
<name>A0ABT0WCN9_9BACI</name>
<feature type="transmembrane region" description="Helical" evidence="10">
    <location>
        <begin position="31"/>
        <end position="50"/>
    </location>
</feature>
<keyword evidence="6 10" id="KW-0407">Ion channel</keyword>
<comment type="similarity">
    <text evidence="7 10">Belongs to the fluoride channel Fluc/FEX (TC 1.A.43) family.</text>
</comment>
<feature type="binding site" evidence="10">
    <location>
        <position position="75"/>
    </location>
    <ligand>
        <name>Na(+)</name>
        <dbReference type="ChEBI" id="CHEBI:29101"/>
        <note>structural</note>
    </ligand>
</feature>
<comment type="activity regulation">
    <text evidence="10">Na(+) is not transported, but it plays an essential structural role and its presence is essential for fluoride channel function.</text>
</comment>
<dbReference type="HAMAP" id="MF_00454">
    <property type="entry name" value="FluC"/>
    <property type="match status" value="1"/>
</dbReference>
<feature type="transmembrane region" description="Helical" evidence="10">
    <location>
        <begin position="62"/>
        <end position="81"/>
    </location>
</feature>
<evidence type="ECO:0000256" key="3">
    <source>
        <dbReference type="ARBA" id="ARBA00022692"/>
    </source>
</evidence>
<dbReference type="Pfam" id="PF02537">
    <property type="entry name" value="CRCB"/>
    <property type="match status" value="1"/>
</dbReference>
<organism evidence="11 12">
    <name type="scientific">Neobacillus pocheonensis</name>
    <dbReference type="NCBI Taxonomy" id="363869"/>
    <lineage>
        <taxon>Bacteria</taxon>
        <taxon>Bacillati</taxon>
        <taxon>Bacillota</taxon>
        <taxon>Bacilli</taxon>
        <taxon>Bacillales</taxon>
        <taxon>Bacillaceae</taxon>
        <taxon>Neobacillus</taxon>
    </lineage>
</organism>